<organism evidence="2 3">
    <name type="scientific">Meganyctiphanes norvegica</name>
    <name type="common">Northern krill</name>
    <name type="synonym">Thysanopoda norvegica</name>
    <dbReference type="NCBI Taxonomy" id="48144"/>
    <lineage>
        <taxon>Eukaryota</taxon>
        <taxon>Metazoa</taxon>
        <taxon>Ecdysozoa</taxon>
        <taxon>Arthropoda</taxon>
        <taxon>Crustacea</taxon>
        <taxon>Multicrustacea</taxon>
        <taxon>Malacostraca</taxon>
        <taxon>Eumalacostraca</taxon>
        <taxon>Eucarida</taxon>
        <taxon>Euphausiacea</taxon>
        <taxon>Euphausiidae</taxon>
        <taxon>Meganyctiphanes</taxon>
    </lineage>
</organism>
<feature type="compositionally biased region" description="Polar residues" evidence="1">
    <location>
        <begin position="271"/>
        <end position="284"/>
    </location>
</feature>
<name>A0AAV2PQG6_MEGNR</name>
<feature type="non-terminal residue" evidence="2">
    <location>
        <position position="1"/>
    </location>
</feature>
<dbReference type="AlphaFoldDB" id="A0AAV2PQG6"/>
<reference evidence="2 3" key="1">
    <citation type="submission" date="2024-05" db="EMBL/GenBank/DDBJ databases">
        <authorList>
            <person name="Wallberg A."/>
        </authorList>
    </citation>
    <scope>NUCLEOTIDE SEQUENCE [LARGE SCALE GENOMIC DNA]</scope>
</reference>
<sequence>KAHSSIHYAWDEVMLQPHLTCVAPGGTSATYNLNVLGEGAKLTYENFIYIAFTATFKKRGRKGSGKSEEVTLDPTSVECQQLVLDVPEGTRVTLARKEIGRRSQLWRMTSTGMLQHEGSSPPHDPSIRRSSKTNNNILVLDIAGPAPQPNSYTPLMLRKPDDRRRLTQTWRFTDDGQLCCLHANLFVQAKDGFPGLTTGNDVVLGPPQLVHYDTMENGIPYEQAISRQRLRPGSGLLAVKVVTDGPTRVLQIMDVHSKSTSLVARTETGDWLSTTQEGGTTSIRRTTDGLPLDKATEGGMIQEVQV</sequence>
<dbReference type="CDD" id="cd23453">
    <property type="entry name" value="beta-trefoil_Ricin_VPS13D"/>
    <property type="match status" value="1"/>
</dbReference>
<feature type="non-terminal residue" evidence="2">
    <location>
        <position position="306"/>
    </location>
</feature>
<comment type="caution">
    <text evidence="2">The sequence shown here is derived from an EMBL/GenBank/DDBJ whole genome shotgun (WGS) entry which is preliminary data.</text>
</comment>
<dbReference type="Gene3D" id="2.80.10.50">
    <property type="match status" value="1"/>
</dbReference>
<keyword evidence="3" id="KW-1185">Reference proteome</keyword>
<dbReference type="SUPFAM" id="SSF50370">
    <property type="entry name" value="Ricin B-like lectins"/>
    <property type="match status" value="1"/>
</dbReference>
<gene>
    <name evidence="2" type="ORF">MNOR_LOCUS3399</name>
</gene>
<dbReference type="InterPro" id="IPR035992">
    <property type="entry name" value="Ricin_B-like_lectins"/>
</dbReference>
<dbReference type="Proteomes" id="UP001497623">
    <property type="component" value="Unassembled WGS sequence"/>
</dbReference>
<feature type="region of interest" description="Disordered" evidence="1">
    <location>
        <begin position="271"/>
        <end position="306"/>
    </location>
</feature>
<evidence type="ECO:0000313" key="3">
    <source>
        <dbReference type="Proteomes" id="UP001497623"/>
    </source>
</evidence>
<accession>A0AAV2PQG6</accession>
<evidence type="ECO:0000313" key="2">
    <source>
        <dbReference type="EMBL" id="CAL4063499.1"/>
    </source>
</evidence>
<dbReference type="EMBL" id="CAXKWB010001159">
    <property type="protein sequence ID" value="CAL4063499.1"/>
    <property type="molecule type" value="Genomic_DNA"/>
</dbReference>
<evidence type="ECO:0000256" key="1">
    <source>
        <dbReference type="SAM" id="MobiDB-lite"/>
    </source>
</evidence>
<protein>
    <submittedName>
        <fullName evidence="2">Uncharacterized protein</fullName>
    </submittedName>
</protein>
<proteinExistence type="predicted"/>